<keyword evidence="4" id="KW-1185">Reference proteome</keyword>
<gene>
    <name evidence="3" type="ORF">Fot_31971</name>
</gene>
<dbReference type="InterPro" id="IPR045026">
    <property type="entry name" value="LIMYB"/>
</dbReference>
<evidence type="ECO:0000313" key="4">
    <source>
        <dbReference type="Proteomes" id="UP001604277"/>
    </source>
</evidence>
<dbReference type="EMBL" id="JBFOLJ010000009">
    <property type="protein sequence ID" value="KAL2508324.1"/>
    <property type="molecule type" value="Genomic_DNA"/>
</dbReference>
<name>A0ABD1T6F7_9LAMI</name>
<evidence type="ECO:0000313" key="3">
    <source>
        <dbReference type="EMBL" id="KAL2508324.1"/>
    </source>
</evidence>
<organism evidence="3 4">
    <name type="scientific">Forsythia ovata</name>
    <dbReference type="NCBI Taxonomy" id="205694"/>
    <lineage>
        <taxon>Eukaryota</taxon>
        <taxon>Viridiplantae</taxon>
        <taxon>Streptophyta</taxon>
        <taxon>Embryophyta</taxon>
        <taxon>Tracheophyta</taxon>
        <taxon>Spermatophyta</taxon>
        <taxon>Magnoliopsida</taxon>
        <taxon>eudicotyledons</taxon>
        <taxon>Gunneridae</taxon>
        <taxon>Pentapetalae</taxon>
        <taxon>asterids</taxon>
        <taxon>lamiids</taxon>
        <taxon>Lamiales</taxon>
        <taxon>Oleaceae</taxon>
        <taxon>Forsythieae</taxon>
        <taxon>Forsythia</taxon>
    </lineage>
</organism>
<reference evidence="4" key="1">
    <citation type="submission" date="2024-07" db="EMBL/GenBank/DDBJ databases">
        <title>Two chromosome-level genome assemblies of Korean endemic species Abeliophyllum distichum and Forsythia ovata (Oleaceae).</title>
        <authorList>
            <person name="Jang H."/>
        </authorList>
    </citation>
    <scope>NUCLEOTIDE SEQUENCE [LARGE SCALE GENOMIC DNA]</scope>
</reference>
<feature type="domain" description="Myb/SANT-like" evidence="2">
    <location>
        <begin position="13"/>
        <end position="68"/>
    </location>
</feature>
<dbReference type="Pfam" id="PF12776">
    <property type="entry name" value="Myb_DNA-bind_3"/>
    <property type="match status" value="1"/>
</dbReference>
<dbReference type="PANTHER" id="PTHR47584">
    <property type="match status" value="1"/>
</dbReference>
<sequence length="289" mass="32905">MGGHRGKTKEPTSWSDENEHTFIEILYDNVKSEKLQCSTFTKDEWGKINKDMVVVTKSNYGVERLKGHTGVTWNPNTNQVNAAEEVWQYFYTINKTEYRTFRKEGCKHYELLGEIFGGTTVTGGLSNASTQLPPTLEEERQLEDDFLSSGVHVHVENDDDDEVTNTRCRSDGTSNERRRKEPKISKSGKLEACMAQWSSTISMRNDETELRTLYLKEKLARIQGKSSNQSGDSEATSSDPYSNMVCLNILNNMEGVSNEVFMKAIKAFNDPDFRKSFVMMPEIKKGLNF</sequence>
<accession>A0ABD1T6F7</accession>
<feature type="compositionally biased region" description="Basic and acidic residues" evidence="1">
    <location>
        <begin position="168"/>
        <end position="184"/>
    </location>
</feature>
<evidence type="ECO:0000259" key="2">
    <source>
        <dbReference type="Pfam" id="PF12776"/>
    </source>
</evidence>
<dbReference type="PANTHER" id="PTHR47584:SF14">
    <property type="entry name" value="L10-INTERACTING MYB DOMAIN-CONTAINING PROTEIN-LIKE"/>
    <property type="match status" value="1"/>
</dbReference>
<protein>
    <submittedName>
        <fullName evidence="3">L10-interacting MYB domain-containing protein-like</fullName>
    </submittedName>
</protein>
<comment type="caution">
    <text evidence="3">The sequence shown here is derived from an EMBL/GenBank/DDBJ whole genome shotgun (WGS) entry which is preliminary data.</text>
</comment>
<proteinExistence type="predicted"/>
<evidence type="ECO:0000256" key="1">
    <source>
        <dbReference type="SAM" id="MobiDB-lite"/>
    </source>
</evidence>
<dbReference type="InterPro" id="IPR024752">
    <property type="entry name" value="Myb/SANT-like_dom"/>
</dbReference>
<dbReference type="AlphaFoldDB" id="A0ABD1T6F7"/>
<dbReference type="Proteomes" id="UP001604277">
    <property type="component" value="Unassembled WGS sequence"/>
</dbReference>
<feature type="region of interest" description="Disordered" evidence="1">
    <location>
        <begin position="156"/>
        <end position="185"/>
    </location>
</feature>